<reference evidence="1" key="1">
    <citation type="submission" date="2021-02" db="EMBL/GenBank/DDBJ databases">
        <title>Infant gut strain persistence is associated with maternal origin, phylogeny, and functional potential including surface adhesion and iron acquisition.</title>
        <authorList>
            <person name="Lou Y.C."/>
        </authorList>
    </citation>
    <scope>NUCLEOTIDE SEQUENCE</scope>
    <source>
        <strain evidence="1">L3_101_000M1_dasL3_101_000M1_concoct_87</strain>
    </source>
</reference>
<evidence type="ECO:0000313" key="2">
    <source>
        <dbReference type="Proteomes" id="UP000759273"/>
    </source>
</evidence>
<dbReference type="EMBL" id="JAGZGG010000054">
    <property type="protein sequence ID" value="MBS5333699.1"/>
    <property type="molecule type" value="Genomic_DNA"/>
</dbReference>
<accession>A0A943DF50</accession>
<organism evidence="1 2">
    <name type="scientific">Subdoligranulum variabile</name>
    <dbReference type="NCBI Taxonomy" id="214851"/>
    <lineage>
        <taxon>Bacteria</taxon>
        <taxon>Bacillati</taxon>
        <taxon>Bacillota</taxon>
        <taxon>Clostridia</taxon>
        <taxon>Eubacteriales</taxon>
        <taxon>Oscillospiraceae</taxon>
        <taxon>Subdoligranulum</taxon>
    </lineage>
</organism>
<sequence length="45" mass="5218">MMNRIGGDFLREKNFFYKRKTESGGTVVGKRWGKETDFCAKESIV</sequence>
<dbReference type="AlphaFoldDB" id="A0A943DF50"/>
<name>A0A943DF50_9FIRM</name>
<gene>
    <name evidence="1" type="ORF">KHY36_14395</name>
</gene>
<evidence type="ECO:0000313" key="1">
    <source>
        <dbReference type="EMBL" id="MBS5333699.1"/>
    </source>
</evidence>
<protein>
    <submittedName>
        <fullName evidence="1">Uncharacterized protein</fullName>
    </submittedName>
</protein>
<dbReference type="Proteomes" id="UP000759273">
    <property type="component" value="Unassembled WGS sequence"/>
</dbReference>
<proteinExistence type="predicted"/>
<comment type="caution">
    <text evidence="1">The sequence shown here is derived from an EMBL/GenBank/DDBJ whole genome shotgun (WGS) entry which is preliminary data.</text>
</comment>